<dbReference type="Proteomes" id="UP000238949">
    <property type="component" value="Unassembled WGS sequence"/>
</dbReference>
<dbReference type="NCBIfam" id="TIGR00254">
    <property type="entry name" value="GGDEF"/>
    <property type="match status" value="1"/>
</dbReference>
<evidence type="ECO:0000256" key="2">
    <source>
        <dbReference type="ARBA" id="ARBA00012528"/>
    </source>
</evidence>
<dbReference type="SUPFAM" id="SSF55073">
    <property type="entry name" value="Nucleotide cyclase"/>
    <property type="match status" value="1"/>
</dbReference>
<dbReference type="InterPro" id="IPR043128">
    <property type="entry name" value="Rev_trsase/Diguanyl_cyclase"/>
</dbReference>
<dbReference type="EC" id="2.7.7.65" evidence="2"/>
<reference evidence="6" key="1">
    <citation type="journal article" date="2020" name="Int. J. Syst. Evol. Microbiol.">
        <title>Alteromonas alba sp. nov., a marine bacterium isolated from the seawater of the West Pacific Ocean.</title>
        <authorList>
            <person name="Sun C."/>
            <person name="Wu Y.-H."/>
            <person name="Xamxidin M."/>
            <person name="Cheng H."/>
            <person name="Xu X.-W."/>
        </authorList>
    </citation>
    <scope>NUCLEOTIDE SEQUENCE [LARGE SCALE GENOMIC DNA]</scope>
    <source>
        <strain evidence="6">190</strain>
    </source>
</reference>
<sequence length="345" mass="39155">MKQSPAVTSNVRSPSYLTLMRIYRRTIRSFSMSDNAIELLNKHINTETILSNIKNPALVVGISGKVARVNNRCSKLLPELVEGMNLSDVFSEKGVFGSFTQMIRHGLSVSGLHPCNITRKSPEKSNQSRFLGYFAMLRSQITHRPIAILVHVDEQNSKRERFIRLQQALSQRVSVLRQLHKDGLHDPLTKLKNRRFMDSFLAMECDLNKRQLQQGSLAVIDIDYFKHVNDTFGHTTGDRVIKIVADVIRERLRESDVSCRWGGEEFAVYLHNTTGVDAITLAEELRILVQSKKIVEQGKTIRITVSLGITTITHNDTPTSLFSRADSALYKAKQQGRNQVYIEFS</sequence>
<gene>
    <name evidence="5" type="ORF">C6Y40_16490</name>
</gene>
<evidence type="ECO:0000313" key="5">
    <source>
        <dbReference type="EMBL" id="PRO72505.1"/>
    </source>
</evidence>
<evidence type="ECO:0000256" key="3">
    <source>
        <dbReference type="ARBA" id="ARBA00034247"/>
    </source>
</evidence>
<dbReference type="GO" id="GO:0052621">
    <property type="term" value="F:diguanylate cyclase activity"/>
    <property type="evidence" value="ECO:0007669"/>
    <property type="project" value="UniProtKB-EC"/>
</dbReference>
<accession>A0A2S9V858</accession>
<dbReference type="InterPro" id="IPR050469">
    <property type="entry name" value="Diguanylate_Cyclase"/>
</dbReference>
<evidence type="ECO:0000259" key="4">
    <source>
        <dbReference type="PROSITE" id="PS50887"/>
    </source>
</evidence>
<dbReference type="OrthoDB" id="9812260at2"/>
<dbReference type="FunFam" id="3.30.70.270:FF:000001">
    <property type="entry name" value="Diguanylate cyclase domain protein"/>
    <property type="match status" value="1"/>
</dbReference>
<dbReference type="Pfam" id="PF00990">
    <property type="entry name" value="GGDEF"/>
    <property type="match status" value="1"/>
</dbReference>
<dbReference type="InterPro" id="IPR029787">
    <property type="entry name" value="Nucleotide_cyclase"/>
</dbReference>
<dbReference type="PANTHER" id="PTHR45138:SF9">
    <property type="entry name" value="DIGUANYLATE CYCLASE DGCM-RELATED"/>
    <property type="match status" value="1"/>
</dbReference>
<dbReference type="GO" id="GO:0005886">
    <property type="term" value="C:plasma membrane"/>
    <property type="evidence" value="ECO:0007669"/>
    <property type="project" value="TreeGrafter"/>
</dbReference>
<dbReference type="GO" id="GO:1902201">
    <property type="term" value="P:negative regulation of bacterial-type flagellum-dependent cell motility"/>
    <property type="evidence" value="ECO:0007669"/>
    <property type="project" value="TreeGrafter"/>
</dbReference>
<evidence type="ECO:0000256" key="1">
    <source>
        <dbReference type="ARBA" id="ARBA00001946"/>
    </source>
</evidence>
<organism evidence="5 6">
    <name type="scientific">Alteromonas alba</name>
    <dbReference type="NCBI Taxonomy" id="2079529"/>
    <lineage>
        <taxon>Bacteria</taxon>
        <taxon>Pseudomonadati</taxon>
        <taxon>Pseudomonadota</taxon>
        <taxon>Gammaproteobacteria</taxon>
        <taxon>Alteromonadales</taxon>
        <taxon>Alteromonadaceae</taxon>
        <taxon>Alteromonas/Salinimonas group</taxon>
        <taxon>Alteromonas</taxon>
    </lineage>
</organism>
<dbReference type="PROSITE" id="PS50887">
    <property type="entry name" value="GGDEF"/>
    <property type="match status" value="1"/>
</dbReference>
<name>A0A2S9V858_9ALTE</name>
<dbReference type="Gene3D" id="3.30.70.270">
    <property type="match status" value="1"/>
</dbReference>
<protein>
    <recommendedName>
        <fullName evidence="2">diguanylate cyclase</fullName>
        <ecNumber evidence="2">2.7.7.65</ecNumber>
    </recommendedName>
</protein>
<comment type="catalytic activity">
    <reaction evidence="3">
        <text>2 GTP = 3',3'-c-di-GMP + 2 diphosphate</text>
        <dbReference type="Rhea" id="RHEA:24898"/>
        <dbReference type="ChEBI" id="CHEBI:33019"/>
        <dbReference type="ChEBI" id="CHEBI:37565"/>
        <dbReference type="ChEBI" id="CHEBI:58805"/>
        <dbReference type="EC" id="2.7.7.65"/>
    </reaction>
</comment>
<proteinExistence type="predicted"/>
<dbReference type="EMBL" id="PVNP01000186">
    <property type="protein sequence ID" value="PRO72505.1"/>
    <property type="molecule type" value="Genomic_DNA"/>
</dbReference>
<evidence type="ECO:0000313" key="6">
    <source>
        <dbReference type="Proteomes" id="UP000238949"/>
    </source>
</evidence>
<dbReference type="InterPro" id="IPR000160">
    <property type="entry name" value="GGDEF_dom"/>
</dbReference>
<keyword evidence="6" id="KW-1185">Reference proteome</keyword>
<dbReference type="AlphaFoldDB" id="A0A2S9V858"/>
<dbReference type="PANTHER" id="PTHR45138">
    <property type="entry name" value="REGULATORY COMPONENTS OF SENSORY TRANSDUCTION SYSTEM"/>
    <property type="match status" value="1"/>
</dbReference>
<dbReference type="GO" id="GO:0043709">
    <property type="term" value="P:cell adhesion involved in single-species biofilm formation"/>
    <property type="evidence" value="ECO:0007669"/>
    <property type="project" value="TreeGrafter"/>
</dbReference>
<comment type="cofactor">
    <cofactor evidence="1">
        <name>Mg(2+)</name>
        <dbReference type="ChEBI" id="CHEBI:18420"/>
    </cofactor>
</comment>
<dbReference type="SMART" id="SM00267">
    <property type="entry name" value="GGDEF"/>
    <property type="match status" value="1"/>
</dbReference>
<dbReference type="CDD" id="cd01949">
    <property type="entry name" value="GGDEF"/>
    <property type="match status" value="1"/>
</dbReference>
<comment type="caution">
    <text evidence="5">The sequence shown here is derived from an EMBL/GenBank/DDBJ whole genome shotgun (WGS) entry which is preliminary data.</text>
</comment>
<feature type="domain" description="GGDEF" evidence="4">
    <location>
        <begin position="213"/>
        <end position="345"/>
    </location>
</feature>